<name>A0ABP4HXC0_9ACTN</name>
<feature type="region of interest" description="Disordered" evidence="2">
    <location>
        <begin position="219"/>
        <end position="313"/>
    </location>
</feature>
<evidence type="ECO:0000313" key="5">
    <source>
        <dbReference type="Proteomes" id="UP001500282"/>
    </source>
</evidence>
<comment type="caution">
    <text evidence="4">The sequence shown here is derived from an EMBL/GenBank/DDBJ whole genome shotgun (WGS) entry which is preliminary data.</text>
</comment>
<dbReference type="Pfam" id="PF02311">
    <property type="entry name" value="AraC_binding"/>
    <property type="match status" value="1"/>
</dbReference>
<dbReference type="InterPro" id="IPR014710">
    <property type="entry name" value="RmlC-like_jellyroll"/>
</dbReference>
<organism evidence="4 5">
    <name type="scientific">Streptomyces javensis</name>
    <dbReference type="NCBI Taxonomy" id="114698"/>
    <lineage>
        <taxon>Bacteria</taxon>
        <taxon>Bacillati</taxon>
        <taxon>Actinomycetota</taxon>
        <taxon>Actinomycetes</taxon>
        <taxon>Kitasatosporales</taxon>
        <taxon>Streptomycetaceae</taxon>
        <taxon>Streptomyces</taxon>
        <taxon>Streptomyces violaceusniger group</taxon>
    </lineage>
</organism>
<sequence>MRNIRVAEVDNLDRAVLAIGTDYPQGHLLVWHEHRRAQVLYAATGVVRVETADGSWTIPAARAVLIPPTTGHQVTMMGVSTRSLSIEPAAVPWLPARCQAVDVSMLLRALIPEAVEMEPRYPEHSRDAAVAALILHELKILTPLPLDVPLPSDPRLRGLCEAFLRKPDIHDPPARWCAALSIGERTLARLFQRGTGLSFSQWRQRACVLHSLQHLTAGMPITRTRPSSATTTPPPSRPRSRSSWANRRRRTGAPTPRAAATGADARRGRRRISDRRETSRCPRWRVGGAGRWPRRHAVRPGCGRACPTAPGPD</sequence>
<evidence type="ECO:0000256" key="2">
    <source>
        <dbReference type="SAM" id="MobiDB-lite"/>
    </source>
</evidence>
<evidence type="ECO:0000313" key="4">
    <source>
        <dbReference type="EMBL" id="GAA1287753.1"/>
    </source>
</evidence>
<dbReference type="EMBL" id="BAAAIH010000039">
    <property type="protein sequence ID" value="GAA1287753.1"/>
    <property type="molecule type" value="Genomic_DNA"/>
</dbReference>
<feature type="compositionally biased region" description="Low complexity" evidence="2">
    <location>
        <begin position="220"/>
        <end position="231"/>
    </location>
</feature>
<feature type="compositionally biased region" description="Low complexity" evidence="2">
    <location>
        <begin position="252"/>
        <end position="263"/>
    </location>
</feature>
<dbReference type="SUPFAM" id="SSF51182">
    <property type="entry name" value="RmlC-like cupins"/>
    <property type="match status" value="1"/>
</dbReference>
<feature type="domain" description="AraC-type arabinose-binding/dimerisation" evidence="3">
    <location>
        <begin position="23"/>
        <end position="107"/>
    </location>
</feature>
<gene>
    <name evidence="4" type="ORF">GCM10009579_58680</name>
</gene>
<dbReference type="InterPro" id="IPR011051">
    <property type="entry name" value="RmlC_Cupin_sf"/>
</dbReference>
<dbReference type="Proteomes" id="UP001500282">
    <property type="component" value="Unassembled WGS sequence"/>
</dbReference>
<accession>A0ABP4HXC0</accession>
<keyword evidence="5" id="KW-1185">Reference proteome</keyword>
<evidence type="ECO:0000259" key="3">
    <source>
        <dbReference type="Pfam" id="PF02311"/>
    </source>
</evidence>
<dbReference type="PANTHER" id="PTHR11019:SF159">
    <property type="entry name" value="TRANSCRIPTIONAL REGULATOR-RELATED"/>
    <property type="match status" value="1"/>
</dbReference>
<proteinExistence type="predicted"/>
<dbReference type="PANTHER" id="PTHR11019">
    <property type="entry name" value="HTH-TYPE TRANSCRIPTIONAL REGULATOR NIMR"/>
    <property type="match status" value="1"/>
</dbReference>
<reference evidence="5" key="1">
    <citation type="journal article" date="2019" name="Int. J. Syst. Evol. Microbiol.">
        <title>The Global Catalogue of Microorganisms (GCM) 10K type strain sequencing project: providing services to taxonomists for standard genome sequencing and annotation.</title>
        <authorList>
            <consortium name="The Broad Institute Genomics Platform"/>
            <consortium name="The Broad Institute Genome Sequencing Center for Infectious Disease"/>
            <person name="Wu L."/>
            <person name="Ma J."/>
        </authorList>
    </citation>
    <scope>NUCLEOTIDE SEQUENCE [LARGE SCALE GENOMIC DNA]</scope>
    <source>
        <strain evidence="5">JCM 11448</strain>
    </source>
</reference>
<dbReference type="InterPro" id="IPR003313">
    <property type="entry name" value="AraC-bd"/>
</dbReference>
<evidence type="ECO:0000256" key="1">
    <source>
        <dbReference type="ARBA" id="ARBA00023125"/>
    </source>
</evidence>
<protein>
    <recommendedName>
        <fullName evidence="3">AraC-type arabinose-binding/dimerisation domain-containing protein</fullName>
    </recommendedName>
</protein>
<dbReference type="CDD" id="cd06124">
    <property type="entry name" value="cupin_NimR-like_N"/>
    <property type="match status" value="1"/>
</dbReference>
<dbReference type="Gene3D" id="2.60.120.10">
    <property type="entry name" value="Jelly Rolls"/>
    <property type="match status" value="1"/>
</dbReference>
<keyword evidence="1" id="KW-0238">DNA-binding</keyword>